<evidence type="ECO:0000256" key="1">
    <source>
        <dbReference type="SAM" id="Coils"/>
    </source>
</evidence>
<dbReference type="AlphaFoldDB" id="A0A078A4L0"/>
<sequence>MSSREIERRILRLAIDSISSQISALSKCLEMTSKNLDNSGYTGYVGSIQNFAPSFFDHVNKNAHLEVVNRVQQMQVLLTKIRNRGMDIETLTSGPGIVFTYKDLNECLQQFCNDAISYSEKELRLRTNSFTQIVSQQKHLIYIKDRRIEGLKRRVKLIYDNITRIVNSRVYEKGNSLIFELDRSLREKKFYQDHIFVFEKEMKEFVREEFRLMLQRKDLALDIQKKMMKDVGNQLVTEVKAHVLNEQKRIKKQIKQTARKMRDLDSFKPKQRNFYQIQSQSDNNGFSQIEGKNKTLKNIENDDLMNPNDWVVSPEEATLEMLRMQDLLVKQRSLWMLKFQTQQKKYEDQIELLKNKLTSNTALWEQLQESDKRSKILQQELTFTQKSLSQCEKIIEKLKEELKQSEQERVRLFQYKQNKAQRLEELEHQVKKIDISEHINITKVIDMLSTKDKELSQLKKNEKNFEERLQQIQFKTQKEKHRMHQKYDKEVEMKSQAINQMNNLKNELQGFELNSGDKDQGLWRNKCKDLLEICQNLTEENFVLTQKLKEQVMEFNSIPLTNQKSLEDFTQHQQPQIAKKSRNKLLAKEDHTLDSNLFASDNSAYNILPNIKQSSSIINYSSQQYKHNDLLSSSFLHNESINSSQIPINLAAGSGITGMLINNSINMGRQEGSPFKQPKSENSEYQQTDLQNSMSSFYNSNLVGQISQIKPIKQIMGGNQYQLLNSAKTQLKSTQQLKNRQIQKRNISTNSYSNHLSAYDIGNGQHSTSISALSNNTSDRNAYGLTKIRNDPSMSREIYQRTERNLSTADNKKLSQYEDFSLRGHTLRKKL</sequence>
<gene>
    <name evidence="2" type="primary">Contig18087.g19228</name>
    <name evidence="2" type="ORF">STYLEM_4692</name>
</gene>
<dbReference type="Proteomes" id="UP000039865">
    <property type="component" value="Unassembled WGS sequence"/>
</dbReference>
<organism evidence="2 3">
    <name type="scientific">Stylonychia lemnae</name>
    <name type="common">Ciliate</name>
    <dbReference type="NCBI Taxonomy" id="5949"/>
    <lineage>
        <taxon>Eukaryota</taxon>
        <taxon>Sar</taxon>
        <taxon>Alveolata</taxon>
        <taxon>Ciliophora</taxon>
        <taxon>Intramacronucleata</taxon>
        <taxon>Spirotrichea</taxon>
        <taxon>Stichotrichia</taxon>
        <taxon>Sporadotrichida</taxon>
        <taxon>Oxytrichidae</taxon>
        <taxon>Stylonychinae</taxon>
        <taxon>Stylonychia</taxon>
    </lineage>
</organism>
<keyword evidence="1" id="KW-0175">Coiled coil</keyword>
<accession>A0A078A4L0</accession>
<reference evidence="2 3" key="1">
    <citation type="submission" date="2014-06" db="EMBL/GenBank/DDBJ databases">
        <authorList>
            <person name="Swart Estienne"/>
        </authorList>
    </citation>
    <scope>NUCLEOTIDE SEQUENCE [LARGE SCALE GENOMIC DNA]</scope>
    <source>
        <strain evidence="2 3">130c</strain>
    </source>
</reference>
<keyword evidence="3" id="KW-1185">Reference proteome</keyword>
<evidence type="ECO:0000313" key="2">
    <source>
        <dbReference type="EMBL" id="CDW75699.1"/>
    </source>
</evidence>
<name>A0A078A4L0_STYLE</name>
<proteinExistence type="predicted"/>
<evidence type="ECO:0000313" key="3">
    <source>
        <dbReference type="Proteomes" id="UP000039865"/>
    </source>
</evidence>
<dbReference type="EMBL" id="CCKQ01004544">
    <property type="protein sequence ID" value="CDW75699.1"/>
    <property type="molecule type" value="Genomic_DNA"/>
</dbReference>
<dbReference type="InParanoid" id="A0A078A4L0"/>
<feature type="coiled-coil region" evidence="1">
    <location>
        <begin position="381"/>
        <end position="514"/>
    </location>
</feature>
<protein>
    <submittedName>
        <fullName evidence="2">Uncharacterized protein</fullName>
    </submittedName>
</protein>
<dbReference type="OrthoDB" id="297026at2759"/>